<dbReference type="SUPFAM" id="SSF52540">
    <property type="entry name" value="P-loop containing nucleoside triphosphate hydrolases"/>
    <property type="match status" value="1"/>
</dbReference>
<dbReference type="NCBIfam" id="TIGR00678">
    <property type="entry name" value="holB"/>
    <property type="match status" value="1"/>
</dbReference>
<dbReference type="Pfam" id="PF13177">
    <property type="entry name" value="DNA_pol3_delta2"/>
    <property type="match status" value="1"/>
</dbReference>
<protein>
    <submittedName>
        <fullName evidence="1">DNA polymerase III subunit delta</fullName>
    </submittedName>
</protein>
<accession>A0A2A4T6P6</accession>
<organism evidence="1 2">
    <name type="scientific">SAR324 cluster bacterium</name>
    <dbReference type="NCBI Taxonomy" id="2024889"/>
    <lineage>
        <taxon>Bacteria</taxon>
        <taxon>Deltaproteobacteria</taxon>
        <taxon>SAR324 cluster</taxon>
    </lineage>
</organism>
<dbReference type="Gene3D" id="3.40.50.300">
    <property type="entry name" value="P-loop containing nucleotide triphosphate hydrolases"/>
    <property type="match status" value="1"/>
</dbReference>
<dbReference type="GO" id="GO:0008408">
    <property type="term" value="F:3'-5' exonuclease activity"/>
    <property type="evidence" value="ECO:0007669"/>
    <property type="project" value="InterPro"/>
</dbReference>
<proteinExistence type="predicted"/>
<dbReference type="AlphaFoldDB" id="A0A2A4T6P6"/>
<dbReference type="InterPro" id="IPR050238">
    <property type="entry name" value="DNA_Rep/Repair_Clamp_Loader"/>
</dbReference>
<dbReference type="Proteomes" id="UP000218113">
    <property type="component" value="Unassembled WGS sequence"/>
</dbReference>
<dbReference type="InterPro" id="IPR004622">
    <property type="entry name" value="DNA_pol_HolB"/>
</dbReference>
<comment type="caution">
    <text evidence="1">The sequence shown here is derived from an EMBL/GenBank/DDBJ whole genome shotgun (WGS) entry which is preliminary data.</text>
</comment>
<dbReference type="EMBL" id="NVSR01000016">
    <property type="protein sequence ID" value="PCI29306.1"/>
    <property type="molecule type" value="Genomic_DNA"/>
</dbReference>
<sequence>MEFLNIAGHVSVIHHLQSAFQNNRIPSAYLFTGLEGIGKATLAKAFVQMLNCDTHNNCHQCDSCRMVERDGHPDFITIEPDGKFIKIKQIQTLIKQLALKPVYAKKRVVLLENVHQMNVESANCFLKILEEPPLDTLLILLTTDANLLLETIVSRVQKVQFAPLSEGHLLSILQQQYELKAEDLAFVMNYAHGRIRSDWIRKLSQLLNMRTQVREILGSLVTERMVDHVTLLEQWNKQDLGAYFLEFCTSWLRDWIWWLEEKPHRLINSDLLEDFATLPPKVTIEQLHWAFDLTIETELAIKAQAGKQLALEGLIIQIKQIFSGKIVV</sequence>
<dbReference type="PANTHER" id="PTHR11669:SF8">
    <property type="entry name" value="DNA POLYMERASE III SUBUNIT DELTA"/>
    <property type="match status" value="1"/>
</dbReference>
<evidence type="ECO:0000313" key="1">
    <source>
        <dbReference type="EMBL" id="PCI29306.1"/>
    </source>
</evidence>
<name>A0A2A4T6P6_9DELT</name>
<evidence type="ECO:0000313" key="2">
    <source>
        <dbReference type="Proteomes" id="UP000218113"/>
    </source>
</evidence>
<dbReference type="PANTHER" id="PTHR11669">
    <property type="entry name" value="REPLICATION FACTOR C / DNA POLYMERASE III GAMMA-TAU SUBUNIT"/>
    <property type="match status" value="1"/>
</dbReference>
<gene>
    <name evidence="1" type="primary">holB</name>
    <name evidence="1" type="ORF">COB67_04395</name>
</gene>
<dbReference type="GO" id="GO:0006261">
    <property type="term" value="P:DNA-templated DNA replication"/>
    <property type="evidence" value="ECO:0007669"/>
    <property type="project" value="TreeGrafter"/>
</dbReference>
<dbReference type="GO" id="GO:0003887">
    <property type="term" value="F:DNA-directed DNA polymerase activity"/>
    <property type="evidence" value="ECO:0007669"/>
    <property type="project" value="InterPro"/>
</dbReference>
<dbReference type="InterPro" id="IPR027417">
    <property type="entry name" value="P-loop_NTPase"/>
</dbReference>
<reference evidence="2" key="1">
    <citation type="submission" date="2017-08" db="EMBL/GenBank/DDBJ databases">
        <title>A dynamic microbial community with high functional redundancy inhabits the cold, oxic subseafloor aquifer.</title>
        <authorList>
            <person name="Tully B.J."/>
            <person name="Wheat C.G."/>
            <person name="Glazer B.T."/>
            <person name="Huber J.A."/>
        </authorList>
    </citation>
    <scope>NUCLEOTIDE SEQUENCE [LARGE SCALE GENOMIC DNA]</scope>
</reference>